<evidence type="ECO:0000313" key="2">
    <source>
        <dbReference type="Proteomes" id="UP000239480"/>
    </source>
</evidence>
<comment type="caution">
    <text evidence="1">The sequence shown here is derived from an EMBL/GenBank/DDBJ whole genome shotgun (WGS) entry which is preliminary data.</text>
</comment>
<gene>
    <name evidence="1" type="ORF">CLV78_102453</name>
</gene>
<protein>
    <submittedName>
        <fullName evidence="1">Uncharacterized protein</fullName>
    </submittedName>
</protein>
<name>A0A2T0RVQ7_9RHOB</name>
<dbReference type="EMBL" id="PVTD01000002">
    <property type="protein sequence ID" value="PRY25275.1"/>
    <property type="molecule type" value="Genomic_DNA"/>
</dbReference>
<dbReference type="Proteomes" id="UP000239480">
    <property type="component" value="Unassembled WGS sequence"/>
</dbReference>
<keyword evidence="2" id="KW-1185">Reference proteome</keyword>
<proteinExistence type="predicted"/>
<evidence type="ECO:0000313" key="1">
    <source>
        <dbReference type="EMBL" id="PRY25275.1"/>
    </source>
</evidence>
<dbReference type="AlphaFoldDB" id="A0A2T0RVQ7"/>
<organism evidence="1 2">
    <name type="scientific">Aliiruegeria haliotis</name>
    <dbReference type="NCBI Taxonomy" id="1280846"/>
    <lineage>
        <taxon>Bacteria</taxon>
        <taxon>Pseudomonadati</taxon>
        <taxon>Pseudomonadota</taxon>
        <taxon>Alphaproteobacteria</taxon>
        <taxon>Rhodobacterales</taxon>
        <taxon>Roseobacteraceae</taxon>
        <taxon>Aliiruegeria</taxon>
    </lineage>
</organism>
<sequence length="169" mass="18754">MVDSNKIANMVLIPKLEMLIHKKGPAVTNSTDELKPVTMWENKAAKGHALCAEPIFRDHIEGTQALRDRQAAYLDSLPSDPPEVIRAALKLMHPNSESYPDGIEEALHLSHALEALVKDGDLDEDGFNRDAALYVADRVVMAMHRATRQLDRIGDILGNPGRIERDRAT</sequence>
<reference evidence="1 2" key="1">
    <citation type="submission" date="2018-03" db="EMBL/GenBank/DDBJ databases">
        <title>Genomic Encyclopedia of Archaeal and Bacterial Type Strains, Phase II (KMG-II): from individual species to whole genera.</title>
        <authorList>
            <person name="Goeker M."/>
        </authorList>
    </citation>
    <scope>NUCLEOTIDE SEQUENCE [LARGE SCALE GENOMIC DNA]</scope>
    <source>
        <strain evidence="1 2">DSM 29328</strain>
    </source>
</reference>
<accession>A0A2T0RVQ7</accession>